<name>A0A3A8AAF8_9HYPH</name>
<keyword evidence="7" id="KW-0407">Ion channel</keyword>
<keyword evidence="5 7" id="KW-1133">Transmembrane helix</keyword>
<dbReference type="PROSITE" id="PS01246">
    <property type="entry name" value="UPF0003"/>
    <property type="match status" value="1"/>
</dbReference>
<dbReference type="InterPro" id="IPR006685">
    <property type="entry name" value="MscS_channel_2nd"/>
</dbReference>
<dbReference type="InterPro" id="IPR049278">
    <property type="entry name" value="MS_channel_C"/>
</dbReference>
<dbReference type="AlphaFoldDB" id="A0A3A8AAF8"/>
<evidence type="ECO:0000256" key="7">
    <source>
        <dbReference type="RuleBase" id="RU369025"/>
    </source>
</evidence>
<keyword evidence="7" id="KW-0406">Ion transport</keyword>
<dbReference type="Gene3D" id="2.30.30.60">
    <property type="match status" value="1"/>
</dbReference>
<evidence type="ECO:0000256" key="1">
    <source>
        <dbReference type="ARBA" id="ARBA00004651"/>
    </source>
</evidence>
<dbReference type="SUPFAM" id="SSF82861">
    <property type="entry name" value="Mechanosensitive channel protein MscS (YggB), transmembrane region"/>
    <property type="match status" value="1"/>
</dbReference>
<dbReference type="Gene3D" id="1.10.287.1260">
    <property type="match status" value="1"/>
</dbReference>
<dbReference type="GO" id="GO:0008381">
    <property type="term" value="F:mechanosensitive monoatomic ion channel activity"/>
    <property type="evidence" value="ECO:0007669"/>
    <property type="project" value="InterPro"/>
</dbReference>
<dbReference type="InterPro" id="IPR008910">
    <property type="entry name" value="MSC_TM_helix"/>
</dbReference>
<keyword evidence="7" id="KW-0813">Transport</keyword>
<comment type="caution">
    <text evidence="7">Lacks conserved residue(s) required for the propagation of feature annotation.</text>
</comment>
<dbReference type="GO" id="GO:0005886">
    <property type="term" value="C:plasma membrane"/>
    <property type="evidence" value="ECO:0007669"/>
    <property type="project" value="UniProtKB-SubCell"/>
</dbReference>
<dbReference type="Proteomes" id="UP000246132">
    <property type="component" value="Unassembled WGS sequence"/>
</dbReference>
<evidence type="ECO:0000313" key="10">
    <source>
        <dbReference type="EMBL" id="RKF06916.1"/>
    </source>
</evidence>
<sequence>MEYQGNTEVVGALSDEVENAWGTLATLVDGFFAMLPKLAIALVVFALFYLVAMGVRRIVRRVASTKNHDGLGNALGRLAHLGVVFAGFLAAVGIVAPSVGAAELLSVLGVGSVAIGFAFRDILQNFLAGILILLREPFSRGDWVQLGDHEGIVTAISTRSTWIRTFDGRDIAIPNGEVFTNAMTVVTRTPTIRAQYEFGVAYDTDLDRAMAVILDAIGSFDTVLDDPAPDAGVADLAGSSVNIRARWWTTNDDFYRTKLDVIKAVKEALDDAGIDIPFPQRQLLFEPQEPLPIARQRQGQAAE</sequence>
<dbReference type="SUPFAM" id="SSF82689">
    <property type="entry name" value="Mechanosensitive channel protein MscS (YggB), C-terminal domain"/>
    <property type="match status" value="1"/>
</dbReference>
<organism evidence="10 11">
    <name type="scientific">Oceaniradius stylonematis</name>
    <dbReference type="NCBI Taxonomy" id="2184161"/>
    <lineage>
        <taxon>Bacteria</taxon>
        <taxon>Pseudomonadati</taxon>
        <taxon>Pseudomonadota</taxon>
        <taxon>Alphaproteobacteria</taxon>
        <taxon>Hyphomicrobiales</taxon>
        <taxon>Ahrensiaceae</taxon>
        <taxon>Oceaniradius</taxon>
    </lineage>
</organism>
<comment type="similarity">
    <text evidence="2 7">Belongs to the MscS (TC 1.A.23) family.</text>
</comment>
<dbReference type="Pfam" id="PF00924">
    <property type="entry name" value="MS_channel_2nd"/>
    <property type="match status" value="1"/>
</dbReference>
<keyword evidence="6 7" id="KW-0472">Membrane</keyword>
<comment type="subunit">
    <text evidence="7">Homoheptamer.</text>
</comment>
<dbReference type="InterPro" id="IPR006686">
    <property type="entry name" value="MscS_channel_CS"/>
</dbReference>
<dbReference type="InterPro" id="IPR011066">
    <property type="entry name" value="MscS_channel_C_sf"/>
</dbReference>
<evidence type="ECO:0000259" key="9">
    <source>
        <dbReference type="Pfam" id="PF21082"/>
    </source>
</evidence>
<keyword evidence="7" id="KW-0997">Cell inner membrane</keyword>
<dbReference type="Pfam" id="PF05552">
    <property type="entry name" value="MS_channel_1st_1"/>
    <property type="match status" value="1"/>
</dbReference>
<comment type="caution">
    <text evidence="10">The sequence shown here is derived from an EMBL/GenBank/DDBJ whole genome shotgun (WGS) entry which is preliminary data.</text>
</comment>
<accession>A0A3A8AAF8</accession>
<dbReference type="InterPro" id="IPR011014">
    <property type="entry name" value="MscS_channel_TM-2"/>
</dbReference>
<evidence type="ECO:0000256" key="6">
    <source>
        <dbReference type="ARBA" id="ARBA00023136"/>
    </source>
</evidence>
<feature type="transmembrane region" description="Helical" evidence="7">
    <location>
        <begin position="108"/>
        <end position="134"/>
    </location>
</feature>
<evidence type="ECO:0000256" key="3">
    <source>
        <dbReference type="ARBA" id="ARBA00022475"/>
    </source>
</evidence>
<feature type="domain" description="Mechanosensitive ion channel MscS" evidence="8">
    <location>
        <begin position="121"/>
        <end position="184"/>
    </location>
</feature>
<comment type="subcellular location">
    <subcellularLocation>
        <location evidence="7">Cell inner membrane</location>
        <topology evidence="7">Multi-pass membrane protein</topology>
    </subcellularLocation>
    <subcellularLocation>
        <location evidence="1">Cell membrane</location>
        <topology evidence="1">Multi-pass membrane protein</topology>
    </subcellularLocation>
</comment>
<evidence type="ECO:0000256" key="2">
    <source>
        <dbReference type="ARBA" id="ARBA00008017"/>
    </source>
</evidence>
<dbReference type="Gene3D" id="3.30.70.100">
    <property type="match status" value="1"/>
</dbReference>
<dbReference type="PANTHER" id="PTHR30221:SF1">
    <property type="entry name" value="SMALL-CONDUCTANCE MECHANOSENSITIVE CHANNEL"/>
    <property type="match status" value="1"/>
</dbReference>
<dbReference type="RefSeq" id="WP_109766532.1">
    <property type="nucleotide sequence ID" value="NZ_JASHJQ010000006.1"/>
</dbReference>
<evidence type="ECO:0000259" key="8">
    <source>
        <dbReference type="Pfam" id="PF00924"/>
    </source>
</evidence>
<dbReference type="InterPro" id="IPR045275">
    <property type="entry name" value="MscS_archaea/bacteria_type"/>
</dbReference>
<keyword evidence="3" id="KW-1003">Cell membrane</keyword>
<feature type="domain" description="Mechanosensitive ion channel MscS C-terminal" evidence="9">
    <location>
        <begin position="196"/>
        <end position="276"/>
    </location>
</feature>
<reference evidence="10 11" key="1">
    <citation type="journal article" date="2018" name="Int. J. Syst. Bacteriol.">
        <title>Oceaniradius stylonemae gen. nov., sp. nov., isolated from a red alga, Stylonema cornu-cervi.</title>
        <authorList>
            <person name="Jeong S."/>
        </authorList>
    </citation>
    <scope>NUCLEOTIDE SEQUENCE [LARGE SCALE GENOMIC DNA]</scope>
    <source>
        <strain evidence="10 11">StC1</strain>
    </source>
</reference>
<proteinExistence type="inferred from homology"/>
<dbReference type="PANTHER" id="PTHR30221">
    <property type="entry name" value="SMALL-CONDUCTANCE MECHANOSENSITIVE CHANNEL"/>
    <property type="match status" value="1"/>
</dbReference>
<protein>
    <recommendedName>
        <fullName evidence="7">Small-conductance mechanosensitive channel</fullName>
    </recommendedName>
</protein>
<dbReference type="Pfam" id="PF21082">
    <property type="entry name" value="MS_channel_3rd"/>
    <property type="match status" value="1"/>
</dbReference>
<comment type="function">
    <text evidence="7">Mechanosensitive channel that participates in the regulation of osmotic pressure changes within the cell, opening in response to stretch forces in the membrane lipid bilayer, without the need for other proteins. Contributes to normal resistance to hypoosmotic shock. Forms an ion channel of 1.0 nanosiemens conductance with a slight preference for anions.</text>
</comment>
<dbReference type="EMBL" id="QFWV02000005">
    <property type="protein sequence ID" value="RKF06916.1"/>
    <property type="molecule type" value="Genomic_DNA"/>
</dbReference>
<evidence type="ECO:0000256" key="4">
    <source>
        <dbReference type="ARBA" id="ARBA00022692"/>
    </source>
</evidence>
<dbReference type="InterPro" id="IPR023408">
    <property type="entry name" value="MscS_beta-dom_sf"/>
</dbReference>
<feature type="transmembrane region" description="Helical" evidence="7">
    <location>
        <begin position="74"/>
        <end position="96"/>
    </location>
</feature>
<gene>
    <name evidence="10" type="ORF">DEM25_009765</name>
</gene>
<dbReference type="InterPro" id="IPR010920">
    <property type="entry name" value="LSM_dom_sf"/>
</dbReference>
<evidence type="ECO:0000313" key="11">
    <source>
        <dbReference type="Proteomes" id="UP000246132"/>
    </source>
</evidence>
<feature type="transmembrane region" description="Helical" evidence="7">
    <location>
        <begin position="31"/>
        <end position="53"/>
    </location>
</feature>
<dbReference type="SUPFAM" id="SSF50182">
    <property type="entry name" value="Sm-like ribonucleoproteins"/>
    <property type="match status" value="1"/>
</dbReference>
<evidence type="ECO:0000256" key="5">
    <source>
        <dbReference type="ARBA" id="ARBA00022989"/>
    </source>
</evidence>
<keyword evidence="11" id="KW-1185">Reference proteome</keyword>
<keyword evidence="4 7" id="KW-0812">Transmembrane</keyword>
<dbReference type="OrthoDB" id="9814206at2"/>